<keyword evidence="5" id="KW-0560">Oxidoreductase</keyword>
<comment type="similarity">
    <text evidence="3">Belongs to the short-chain dehydrogenases/reductases (SDR) family.</text>
</comment>
<keyword evidence="4" id="KW-0521">NADP</keyword>
<dbReference type="InterPro" id="IPR051935">
    <property type="entry name" value="HSDL2"/>
</dbReference>
<protein>
    <recommendedName>
        <fullName evidence="8">Hydroxysteroid dehydrogenase-like protein 2</fullName>
    </recommendedName>
</protein>
<organism evidence="11 12">
    <name type="scientific">Drosophila arizonae</name>
    <name type="common">Fruit fly</name>
    <dbReference type="NCBI Taxonomy" id="7263"/>
    <lineage>
        <taxon>Eukaryota</taxon>
        <taxon>Metazoa</taxon>
        <taxon>Ecdysozoa</taxon>
        <taxon>Arthropoda</taxon>
        <taxon>Hexapoda</taxon>
        <taxon>Insecta</taxon>
        <taxon>Pterygota</taxon>
        <taxon>Neoptera</taxon>
        <taxon>Endopterygota</taxon>
        <taxon>Diptera</taxon>
        <taxon>Brachycera</taxon>
        <taxon>Muscomorpha</taxon>
        <taxon>Ephydroidea</taxon>
        <taxon>Drosophilidae</taxon>
        <taxon>Drosophila</taxon>
    </lineage>
</organism>
<dbReference type="InterPro" id="IPR036291">
    <property type="entry name" value="NAD(P)-bd_dom_sf"/>
</dbReference>
<dbReference type="Pfam" id="PF02036">
    <property type="entry name" value="SCP2"/>
    <property type="match status" value="1"/>
</dbReference>
<dbReference type="InterPro" id="IPR002347">
    <property type="entry name" value="SDR_fam"/>
</dbReference>
<reference evidence="11" key="2">
    <citation type="journal article" date="2016" name="G3 (Bethesda)">
        <title>Genome Evolution in Three Species of Cactophilic Drosophila.</title>
        <authorList>
            <person name="Sanchez-Flores A."/>
            <person name="Penazola F."/>
            <person name="Carpinteyro-Ponce J."/>
            <person name="Nazario-Yepiz N."/>
            <person name="Abreu-Goodger C."/>
            <person name="Machado C.A."/>
            <person name="Markow T.A."/>
        </authorList>
    </citation>
    <scope>NUCLEOTIDE SEQUENCE [LARGE SCALE GENOMIC DNA]</scope>
</reference>
<dbReference type="PANTHER" id="PTHR42808:SF3">
    <property type="entry name" value="HYDROXYSTEROID DEHYDROGENASE-LIKE PROTEIN 2"/>
    <property type="match status" value="1"/>
</dbReference>
<dbReference type="Gene3D" id="3.30.1050.10">
    <property type="entry name" value="SCP2 sterol-binding domain"/>
    <property type="match status" value="1"/>
</dbReference>
<evidence type="ECO:0000256" key="7">
    <source>
        <dbReference type="ARBA" id="ARBA00023140"/>
    </source>
</evidence>
<reference evidence="11" key="1">
    <citation type="journal article" date="1997" name="Nucleic Acids Res.">
        <title>tRNAscan-SE: a program for improved detection of transfer RNA genes in genomic sequence.</title>
        <authorList>
            <person name="Lowe T.M."/>
            <person name="Eddy S.R."/>
        </authorList>
    </citation>
    <scope>NUCLEOTIDE SEQUENCE [LARGE SCALE GENOMIC DNA]</scope>
</reference>
<dbReference type="SUPFAM" id="SSF51735">
    <property type="entry name" value="NAD(P)-binding Rossmann-fold domains"/>
    <property type="match status" value="1"/>
</dbReference>
<keyword evidence="7" id="KW-0576">Peroxisome</keyword>
<feature type="region of interest" description="Disordered" evidence="9">
    <location>
        <begin position="286"/>
        <end position="306"/>
    </location>
</feature>
<dbReference type="InterPro" id="IPR036527">
    <property type="entry name" value="SCP2_sterol-bd_dom_sf"/>
</dbReference>
<feature type="domain" description="SCP2" evidence="10">
    <location>
        <begin position="320"/>
        <end position="411"/>
    </location>
</feature>
<comment type="subcellular location">
    <subcellularLocation>
        <location evidence="1">Mitochondrion</location>
    </subcellularLocation>
    <subcellularLocation>
        <location evidence="2">Peroxisome</location>
    </subcellularLocation>
</comment>
<feature type="compositionally biased region" description="Low complexity" evidence="9">
    <location>
        <begin position="286"/>
        <end position="303"/>
    </location>
</feature>
<keyword evidence="11" id="KW-1185">Reference proteome</keyword>
<dbReference type="PRINTS" id="PR00081">
    <property type="entry name" value="GDHRDH"/>
</dbReference>
<dbReference type="InterPro" id="IPR003033">
    <property type="entry name" value="SCP2_sterol-bd_dom"/>
</dbReference>
<evidence type="ECO:0000256" key="6">
    <source>
        <dbReference type="ARBA" id="ARBA00023128"/>
    </source>
</evidence>
<dbReference type="Gene3D" id="3.40.50.720">
    <property type="entry name" value="NAD(P)-binding Rossmann-like Domain"/>
    <property type="match status" value="1"/>
</dbReference>
<evidence type="ECO:0000256" key="1">
    <source>
        <dbReference type="ARBA" id="ARBA00004173"/>
    </source>
</evidence>
<dbReference type="CDD" id="cd09762">
    <property type="entry name" value="HSDL2_SDR_c"/>
    <property type="match status" value="1"/>
</dbReference>
<proteinExistence type="inferred from homology"/>
<evidence type="ECO:0000313" key="12">
    <source>
        <dbReference type="RefSeq" id="XP_017873188.1"/>
    </source>
</evidence>
<evidence type="ECO:0000256" key="4">
    <source>
        <dbReference type="ARBA" id="ARBA00022857"/>
    </source>
</evidence>
<keyword evidence="6" id="KW-0496">Mitochondrion</keyword>
<evidence type="ECO:0000256" key="9">
    <source>
        <dbReference type="SAM" id="MobiDB-lite"/>
    </source>
</evidence>
<accession>A0ABM1Q152</accession>
<evidence type="ECO:0000256" key="3">
    <source>
        <dbReference type="ARBA" id="ARBA00006484"/>
    </source>
</evidence>
<gene>
    <name evidence="12" type="primary">LOC108620764</name>
</gene>
<evidence type="ECO:0000256" key="2">
    <source>
        <dbReference type="ARBA" id="ARBA00004275"/>
    </source>
</evidence>
<dbReference type="Proteomes" id="UP000694904">
    <property type="component" value="Chromosome 2"/>
</dbReference>
<dbReference type="Pfam" id="PF00106">
    <property type="entry name" value="adh_short"/>
    <property type="match status" value="1"/>
</dbReference>
<dbReference type="GeneID" id="108620764"/>
<evidence type="ECO:0000256" key="5">
    <source>
        <dbReference type="ARBA" id="ARBA00023002"/>
    </source>
</evidence>
<dbReference type="PANTHER" id="PTHR42808">
    <property type="entry name" value="HYDROXYSTEROID DEHYDROGENASE-LIKE PROTEIN 2"/>
    <property type="match status" value="1"/>
</dbReference>
<sequence length="417" mass="44731">MINTGKLAGRTLFITGASRGIGKAIALKAARDGANIVVAAKTAEPHPKLPGTIYTAADEIEKAGGRAFPCVVDVRDEQQVRTAVQQAAAKFGGIDIVVNNASAISLTNTPDTEMKRYDLMHSINTRGTFLVSKECLPYLEKSNHAHILNISPPLSMKAKWFGPHVAYTMAKYGMSMCVLGMAAEFKDRGIAVNALWPRTAIHTAAIEMLTGPDSASWSRKPEIMADAAYAILSREPKQFTGQFFIDDEVLESVGVKDLTDYACVRENADNLMVDFFVEAKGAPADSATAPEPAAAAPAPATADTGDDRIPQLFKKIESLLSPEIVGKTQAVYQFNISGDRQSTWFLDLKNGSGACGNGTPPGTPDATLSMNSNNFFDMFSGKLKAAPAYMSGKLKISGDFQKALKLEKLMKALKSKL</sequence>
<dbReference type="RefSeq" id="XP_017873188.1">
    <property type="nucleotide sequence ID" value="XM_018017699.1"/>
</dbReference>
<evidence type="ECO:0000259" key="10">
    <source>
        <dbReference type="Pfam" id="PF02036"/>
    </source>
</evidence>
<reference evidence="12" key="3">
    <citation type="submission" date="2025-08" db="UniProtKB">
        <authorList>
            <consortium name="RefSeq"/>
        </authorList>
    </citation>
    <scope>IDENTIFICATION</scope>
    <source>
        <tissue evidence="12">Whole organism</tissue>
    </source>
</reference>
<evidence type="ECO:0000313" key="11">
    <source>
        <dbReference type="Proteomes" id="UP000694904"/>
    </source>
</evidence>
<evidence type="ECO:0000256" key="8">
    <source>
        <dbReference type="ARBA" id="ARBA00040243"/>
    </source>
</evidence>
<name>A0ABM1Q152_DROAR</name>
<dbReference type="SUPFAM" id="SSF55718">
    <property type="entry name" value="SCP-like"/>
    <property type="match status" value="1"/>
</dbReference>
<dbReference type="NCBIfam" id="NF006133">
    <property type="entry name" value="PRK08278.1"/>
    <property type="match status" value="1"/>
</dbReference>